<keyword evidence="3" id="KW-1185">Reference proteome</keyword>
<dbReference type="EMBL" id="JACYFS010000013">
    <property type="protein sequence ID" value="MBD8084614.1"/>
    <property type="molecule type" value="Genomic_DNA"/>
</dbReference>
<dbReference type="Proteomes" id="UP000637299">
    <property type="component" value="Unassembled WGS sequence"/>
</dbReference>
<organism evidence="2 3">
    <name type="scientific">Chryseobacterium caseinilyticum</name>
    <dbReference type="NCBI Taxonomy" id="2771428"/>
    <lineage>
        <taxon>Bacteria</taxon>
        <taxon>Pseudomonadati</taxon>
        <taxon>Bacteroidota</taxon>
        <taxon>Flavobacteriia</taxon>
        <taxon>Flavobacteriales</taxon>
        <taxon>Weeksellaceae</taxon>
        <taxon>Chryseobacterium group</taxon>
        <taxon>Chryseobacterium</taxon>
    </lineage>
</organism>
<dbReference type="PANTHER" id="PTHR22916">
    <property type="entry name" value="GLYCOSYLTRANSFERASE"/>
    <property type="match status" value="1"/>
</dbReference>
<evidence type="ECO:0000313" key="2">
    <source>
        <dbReference type="EMBL" id="MBD8084614.1"/>
    </source>
</evidence>
<comment type="caution">
    <text evidence="2">The sequence shown here is derived from an EMBL/GenBank/DDBJ whole genome shotgun (WGS) entry which is preliminary data.</text>
</comment>
<dbReference type="InterPro" id="IPR029044">
    <property type="entry name" value="Nucleotide-diphossugar_trans"/>
</dbReference>
<reference evidence="2 3" key="1">
    <citation type="submission" date="2020-09" db="EMBL/GenBank/DDBJ databases">
        <title>Genome seq and assembly of Chryseobacterium sp.</title>
        <authorList>
            <person name="Chhetri G."/>
        </authorList>
    </citation>
    <scope>NUCLEOTIDE SEQUENCE [LARGE SCALE GENOMIC DNA]</scope>
    <source>
        <strain evidence="2 3">GCR10</strain>
    </source>
</reference>
<dbReference type="SUPFAM" id="SSF53448">
    <property type="entry name" value="Nucleotide-diphospho-sugar transferases"/>
    <property type="match status" value="1"/>
</dbReference>
<feature type="domain" description="Glycosyltransferase 2-like" evidence="1">
    <location>
        <begin position="9"/>
        <end position="168"/>
    </location>
</feature>
<gene>
    <name evidence="2" type="ORF">IC610_19600</name>
</gene>
<evidence type="ECO:0000259" key="1">
    <source>
        <dbReference type="Pfam" id="PF00535"/>
    </source>
</evidence>
<name>A0ABR8ZHR3_9FLAO</name>
<sequence length="310" mass="36669">MEEKYPLVTIITPSFNHARYLQNTVESVVNQTYPNIEYIIIDDGSSDNSHEIIKKIAKKYTFIKYILYDENKGHIRINEGVQLAKGDFISILSSDDWYLPTKIEMQMKLFDSLDQNYGVVYSAGFRYYEDTKEMLEPATNKMMRNGEILKNLLTEPFFIYPISPIIRKECLLRYPFSEGFRAEGEAIYFKIAMKYKFDYVQEPLVVMRDHSGNTGKDLYRMHEDNIKIRLDLFSLADFPNQYRGIAKKNLAYTYFFNGWQMIRNYKDFLNGWKNMKIGASYNSNYYFNFRFFAALILLMCNKIKLQLSVN</sequence>
<accession>A0ABR8ZHR3</accession>
<dbReference type="Gene3D" id="3.90.550.10">
    <property type="entry name" value="Spore Coat Polysaccharide Biosynthesis Protein SpsA, Chain A"/>
    <property type="match status" value="1"/>
</dbReference>
<dbReference type="PANTHER" id="PTHR22916:SF3">
    <property type="entry name" value="UDP-GLCNAC:BETAGAL BETA-1,3-N-ACETYLGLUCOSAMINYLTRANSFERASE-LIKE PROTEIN 1"/>
    <property type="match status" value="1"/>
</dbReference>
<dbReference type="InterPro" id="IPR001173">
    <property type="entry name" value="Glyco_trans_2-like"/>
</dbReference>
<proteinExistence type="predicted"/>
<evidence type="ECO:0000313" key="3">
    <source>
        <dbReference type="Proteomes" id="UP000637299"/>
    </source>
</evidence>
<dbReference type="RefSeq" id="WP_191738531.1">
    <property type="nucleotide sequence ID" value="NZ_JACYFS010000013.1"/>
</dbReference>
<protein>
    <submittedName>
        <fullName evidence="2">Glycosyltransferase</fullName>
    </submittedName>
</protein>
<dbReference type="Pfam" id="PF00535">
    <property type="entry name" value="Glycos_transf_2"/>
    <property type="match status" value="1"/>
</dbReference>